<evidence type="ECO:0000313" key="1">
    <source>
        <dbReference type="EMBL" id="ARP21898.1"/>
    </source>
</evidence>
<protein>
    <submittedName>
        <fullName evidence="1">Uncharacterized protein</fullName>
    </submittedName>
</protein>
<dbReference type="RefSeq" id="WP_086048469.1">
    <property type="nucleotide sequence ID" value="NZ_CP017901.1"/>
</dbReference>
<dbReference type="AlphaFoldDB" id="A0A1W6UVE8"/>
<proteinExistence type="predicted"/>
<accession>A0A1W6UVE8</accession>
<keyword evidence="1" id="KW-0614">Plasmid</keyword>
<name>A0A1W6UVE8_VIBAL</name>
<geneLocation type="plasmid" evidence="1">
    <name>pL289</name>
</geneLocation>
<sequence length="334" mass="37956">MYNVKQINLSPLCSIGGDFRYVDSVTLEFSNNPFIESMFKSNIIELLDMNDYVSNEGIAQLTFAARLMINQALVKDNNGKITPSFAAIDMYSIQRQRMLISENTDLANRPNGFKLQECGFYDENTKLAKCSIEFKGMALGKLSADNFCYHYRGNSPTMSQNAIRFSITTAIAMGLYNSRAYQLLLSRLVALKQVKNTAFSTGVSYLLEALTSKDYIDHFDPDSFDLMIKRAQCDAEVDNYLLPLNLEMYMAFSHTNILKSSPFYHAYIIIKESELFARDELVKFLSLLTTHRGGFGSEIYTLIDSDGEITSQFRDHIFEKCCIKYCGSFSLENE</sequence>
<organism evidence="1">
    <name type="scientific">Vibrio alginolyticus</name>
    <dbReference type="NCBI Taxonomy" id="663"/>
    <lineage>
        <taxon>Bacteria</taxon>
        <taxon>Pseudomonadati</taxon>
        <taxon>Pseudomonadota</taxon>
        <taxon>Gammaproteobacteria</taxon>
        <taxon>Vibrionales</taxon>
        <taxon>Vibrionaceae</taxon>
        <taxon>Vibrio</taxon>
    </lineage>
</organism>
<reference evidence="1" key="1">
    <citation type="submission" date="2016-10" db="EMBL/GenBank/DDBJ databases">
        <title>The High Quality Genome of Vibrio alginolyticus K01M1.</title>
        <authorList>
            <person name="Wendling C."/>
            <person name="Chibani C.M."/>
            <person name="Hertel R."/>
            <person name="Sproer C."/>
            <person name="Bunk B."/>
            <person name="Overmann J."/>
            <person name="Roth O."/>
            <person name="Liesegang H."/>
        </authorList>
    </citation>
    <scope>NUCLEOTIDE SEQUENCE</scope>
    <source>
        <strain evidence="1">K05K4</strain>
        <plasmid evidence="1">pL289</plasmid>
    </source>
</reference>
<gene>
    <name evidence="1" type="ORF">K05K4_51960</name>
</gene>
<dbReference type="EMBL" id="CP017904">
    <property type="protein sequence ID" value="ARP21898.1"/>
    <property type="molecule type" value="Genomic_DNA"/>
</dbReference>